<evidence type="ECO:0000256" key="1">
    <source>
        <dbReference type="SAM" id="MobiDB-lite"/>
    </source>
</evidence>
<sequence length="115" mass="13462">MSNYPETINVTSPNERDNSSLSTFNDNVHFYLGPMFKEVANIIEEDKHNTTIDRIFIIIFPLLIMLCSGTIIYRMILLYNQISLLTKNQPFKVSSTKNQPKAYVHRNFNKKYIKI</sequence>
<keyword evidence="2" id="KW-1133">Transmembrane helix</keyword>
<accession>A0A9C7BMW1</accession>
<evidence type="ECO:0000256" key="2">
    <source>
        <dbReference type="SAM" id="Phobius"/>
    </source>
</evidence>
<feature type="transmembrane region" description="Helical" evidence="2">
    <location>
        <begin position="55"/>
        <end position="77"/>
    </location>
</feature>
<name>A0A9C7BMW1_9VIRU</name>
<keyword evidence="2" id="KW-0812">Transmembrane</keyword>
<evidence type="ECO:0000313" key="3">
    <source>
        <dbReference type="EMBL" id="BDT62938.1"/>
    </source>
</evidence>
<reference evidence="3" key="1">
    <citation type="submission" date="2022-10" db="EMBL/GenBank/DDBJ databases">
        <title>Genome sequences of endogenous nimaviruses in decapod crustaceans.</title>
        <authorList>
            <person name="Kawato S."/>
            <person name="Nozaki R."/>
            <person name="Kondo H."/>
            <person name="Hirono I."/>
        </authorList>
    </citation>
    <scope>NUCLEOTIDE SEQUENCE</scope>
    <source>
        <strain evidence="3">Ube2021</strain>
    </source>
</reference>
<keyword evidence="2" id="KW-0472">Membrane</keyword>
<feature type="region of interest" description="Disordered" evidence="1">
    <location>
        <begin position="1"/>
        <end position="20"/>
    </location>
</feature>
<organism evidence="3">
    <name type="scientific">Trachysalambria curvirostris majanivirus</name>
    <dbReference type="NCBI Taxonomy" id="2984281"/>
    <lineage>
        <taxon>Viruses</taxon>
        <taxon>Viruses incertae sedis</taxon>
        <taxon>Naldaviricetes</taxon>
        <taxon>Nimaviridae</taxon>
    </lineage>
</organism>
<dbReference type="EMBL" id="LC738879">
    <property type="protein sequence ID" value="BDT62938.1"/>
    <property type="molecule type" value="Genomic_DNA"/>
</dbReference>
<protein>
    <submittedName>
        <fullName evidence="3">Wsv293a-like protein</fullName>
    </submittedName>
</protein>
<proteinExistence type="predicted"/>